<organism evidence="14 15">
    <name type="scientific">Channa striata</name>
    <name type="common">Snakehead murrel</name>
    <name type="synonym">Ophicephalus striatus</name>
    <dbReference type="NCBI Taxonomy" id="64152"/>
    <lineage>
        <taxon>Eukaryota</taxon>
        <taxon>Metazoa</taxon>
        <taxon>Chordata</taxon>
        <taxon>Craniata</taxon>
        <taxon>Vertebrata</taxon>
        <taxon>Euteleostomi</taxon>
        <taxon>Actinopterygii</taxon>
        <taxon>Neopterygii</taxon>
        <taxon>Teleostei</taxon>
        <taxon>Neoteleostei</taxon>
        <taxon>Acanthomorphata</taxon>
        <taxon>Anabantaria</taxon>
        <taxon>Anabantiformes</taxon>
        <taxon>Channoidei</taxon>
        <taxon>Channidae</taxon>
        <taxon>Channa</taxon>
    </lineage>
</organism>
<dbReference type="FunFam" id="3.10.50.40:FF:000006">
    <property type="entry name" value="Peptidyl-prolyl cis-trans isomerase"/>
    <property type="match status" value="1"/>
</dbReference>
<dbReference type="PROSITE" id="PS00018">
    <property type="entry name" value="EF_HAND_1"/>
    <property type="match status" value="2"/>
</dbReference>
<dbReference type="Pfam" id="PF00254">
    <property type="entry name" value="FKBP_C"/>
    <property type="match status" value="1"/>
</dbReference>
<evidence type="ECO:0000256" key="5">
    <source>
        <dbReference type="ARBA" id="ARBA00022737"/>
    </source>
</evidence>
<evidence type="ECO:0000259" key="12">
    <source>
        <dbReference type="PROSITE" id="PS50059"/>
    </source>
</evidence>
<accession>A0AA88MLW1</accession>
<name>A0AA88MLW1_CHASR</name>
<feature type="domain" description="EF-hand" evidence="13">
    <location>
        <begin position="159"/>
        <end position="194"/>
    </location>
</feature>
<keyword evidence="7" id="KW-0106">Calcium</keyword>
<dbReference type="CDD" id="cd00051">
    <property type="entry name" value="EFh"/>
    <property type="match status" value="1"/>
</dbReference>
<dbReference type="PROSITE" id="PS50059">
    <property type="entry name" value="FKBP_PPIASE"/>
    <property type="match status" value="1"/>
</dbReference>
<protein>
    <recommendedName>
        <fullName evidence="2 11">peptidylprolyl isomerase</fullName>
        <ecNumber evidence="2 11">5.2.1.8</ecNumber>
    </recommendedName>
</protein>
<keyword evidence="8 11" id="KW-0697">Rotamase</keyword>
<feature type="domain" description="EF-hand" evidence="13">
    <location>
        <begin position="203"/>
        <end position="236"/>
    </location>
</feature>
<evidence type="ECO:0000256" key="4">
    <source>
        <dbReference type="ARBA" id="ARBA00022729"/>
    </source>
</evidence>
<evidence type="ECO:0000256" key="3">
    <source>
        <dbReference type="ARBA" id="ARBA00022723"/>
    </source>
</evidence>
<keyword evidence="9" id="KW-0325">Glycoprotein</keyword>
<comment type="catalytic activity">
    <reaction evidence="1 11">
        <text>[protein]-peptidylproline (omega=180) = [protein]-peptidylproline (omega=0)</text>
        <dbReference type="Rhea" id="RHEA:16237"/>
        <dbReference type="Rhea" id="RHEA-COMP:10747"/>
        <dbReference type="Rhea" id="RHEA-COMP:10748"/>
        <dbReference type="ChEBI" id="CHEBI:83833"/>
        <dbReference type="ChEBI" id="CHEBI:83834"/>
        <dbReference type="EC" id="5.2.1.8"/>
    </reaction>
</comment>
<evidence type="ECO:0000313" key="15">
    <source>
        <dbReference type="Proteomes" id="UP001187415"/>
    </source>
</evidence>
<dbReference type="SUPFAM" id="SSF47473">
    <property type="entry name" value="EF-hand"/>
    <property type="match status" value="1"/>
</dbReference>
<dbReference type="InterPro" id="IPR046357">
    <property type="entry name" value="PPIase_dom_sf"/>
</dbReference>
<evidence type="ECO:0000256" key="1">
    <source>
        <dbReference type="ARBA" id="ARBA00000971"/>
    </source>
</evidence>
<feature type="domain" description="PPIase FKBP-type" evidence="12">
    <location>
        <begin position="69"/>
        <end position="159"/>
    </location>
</feature>
<dbReference type="GO" id="GO:0003755">
    <property type="term" value="F:peptidyl-prolyl cis-trans isomerase activity"/>
    <property type="evidence" value="ECO:0007669"/>
    <property type="project" value="UniProtKB-KW"/>
</dbReference>
<comment type="caution">
    <text evidence="14">The sequence shown here is derived from an EMBL/GenBank/DDBJ whole genome shotgun (WGS) entry which is preliminary data.</text>
</comment>
<evidence type="ECO:0000313" key="14">
    <source>
        <dbReference type="EMBL" id="KAK2839470.1"/>
    </source>
</evidence>
<dbReference type="EC" id="5.2.1.8" evidence="2 11"/>
<evidence type="ECO:0000256" key="7">
    <source>
        <dbReference type="ARBA" id="ARBA00022837"/>
    </source>
</evidence>
<keyword evidence="6" id="KW-0256">Endoplasmic reticulum</keyword>
<evidence type="ECO:0000259" key="13">
    <source>
        <dbReference type="PROSITE" id="PS50222"/>
    </source>
</evidence>
<dbReference type="GO" id="GO:0005509">
    <property type="term" value="F:calcium ion binding"/>
    <property type="evidence" value="ECO:0007669"/>
    <property type="project" value="InterPro"/>
</dbReference>
<proteinExistence type="predicted"/>
<gene>
    <name evidence="14" type="ORF">Q5P01_013210</name>
</gene>
<dbReference type="InterPro" id="IPR011992">
    <property type="entry name" value="EF-hand-dom_pair"/>
</dbReference>
<reference evidence="14" key="1">
    <citation type="submission" date="2023-07" db="EMBL/GenBank/DDBJ databases">
        <title>Chromosome-level Genome Assembly of Striped Snakehead (Channa striata).</title>
        <authorList>
            <person name="Liu H."/>
        </authorList>
    </citation>
    <scope>NUCLEOTIDE SEQUENCE</scope>
    <source>
        <strain evidence="14">Gz</strain>
        <tissue evidence="14">Muscle</tissue>
    </source>
</reference>
<keyword evidence="5" id="KW-0677">Repeat</keyword>
<dbReference type="SMART" id="SM00054">
    <property type="entry name" value="EFh"/>
    <property type="match status" value="2"/>
</dbReference>
<evidence type="ECO:0000256" key="6">
    <source>
        <dbReference type="ARBA" id="ARBA00022824"/>
    </source>
</evidence>
<dbReference type="Gene3D" id="3.10.50.40">
    <property type="match status" value="1"/>
</dbReference>
<keyword evidence="4" id="KW-0732">Signal</keyword>
<evidence type="ECO:0000256" key="8">
    <source>
        <dbReference type="ARBA" id="ARBA00023110"/>
    </source>
</evidence>
<evidence type="ECO:0000256" key="11">
    <source>
        <dbReference type="PROSITE-ProRule" id="PRU00277"/>
    </source>
</evidence>
<dbReference type="Proteomes" id="UP001187415">
    <property type="component" value="Unassembled WGS sequence"/>
</dbReference>
<dbReference type="PANTHER" id="PTHR46222">
    <property type="entry name" value="PEPTIDYL-PROLYL CIS-TRANS ISOMERASE FKBP7/14"/>
    <property type="match status" value="1"/>
</dbReference>
<evidence type="ECO:0000256" key="10">
    <source>
        <dbReference type="ARBA" id="ARBA00023235"/>
    </source>
</evidence>
<dbReference type="GO" id="GO:0005783">
    <property type="term" value="C:endoplasmic reticulum"/>
    <property type="evidence" value="ECO:0007669"/>
    <property type="project" value="UniProtKB-ARBA"/>
</dbReference>
<evidence type="ECO:0000256" key="2">
    <source>
        <dbReference type="ARBA" id="ARBA00013194"/>
    </source>
</evidence>
<dbReference type="PANTHER" id="PTHR46222:SF2">
    <property type="entry name" value="PEPTIDYL-PROLYL CIS-TRANS ISOMERASE FKBP7"/>
    <property type="match status" value="1"/>
</dbReference>
<keyword evidence="3" id="KW-0479">Metal-binding</keyword>
<dbReference type="InterPro" id="IPR001179">
    <property type="entry name" value="PPIase_FKBP_dom"/>
</dbReference>
<dbReference type="EMBL" id="JAUPFM010000010">
    <property type="protein sequence ID" value="KAK2839470.1"/>
    <property type="molecule type" value="Genomic_DNA"/>
</dbReference>
<dbReference type="InterPro" id="IPR002048">
    <property type="entry name" value="EF_hand_dom"/>
</dbReference>
<dbReference type="AlphaFoldDB" id="A0AA88MLW1"/>
<keyword evidence="10 11" id="KW-0413">Isomerase</keyword>
<dbReference type="InterPro" id="IPR052273">
    <property type="entry name" value="PPIase_FKBP"/>
</dbReference>
<dbReference type="PROSITE" id="PS50222">
    <property type="entry name" value="EF_HAND_2"/>
    <property type="match status" value="2"/>
</dbReference>
<sequence>MTRSSLTGRGWKAGFTKNIAKKQRALTDSTQGQNPLLLCSGSPPDELDAEVKIEVLFKPEECSPKSKKGDLLNVHYDGFLAKDGSQFYCSRSDKAGHPQWFVLGVGQVIKGLDIGMMDMCPGEKRKITVPSALAFGEKGKDPVPPNATVVFEVEVYSVSRGPRSMEAFRHIDLDKDKSLTKAEVKEYLKLEFEKGGKPRDDPFYEKIIADIFHKNDQDRDGLISANEYNVFKHDEL</sequence>
<keyword evidence="15" id="KW-1185">Reference proteome</keyword>
<dbReference type="Gene3D" id="1.10.238.10">
    <property type="entry name" value="EF-hand"/>
    <property type="match status" value="1"/>
</dbReference>
<evidence type="ECO:0000256" key="9">
    <source>
        <dbReference type="ARBA" id="ARBA00023180"/>
    </source>
</evidence>
<dbReference type="SUPFAM" id="SSF54534">
    <property type="entry name" value="FKBP-like"/>
    <property type="match status" value="1"/>
</dbReference>
<dbReference type="Pfam" id="PF13499">
    <property type="entry name" value="EF-hand_7"/>
    <property type="match status" value="1"/>
</dbReference>
<dbReference type="InterPro" id="IPR018247">
    <property type="entry name" value="EF_Hand_1_Ca_BS"/>
</dbReference>